<reference evidence="1" key="1">
    <citation type="submission" date="2011-11" db="EMBL/GenBank/DDBJ databases">
        <authorList>
            <person name="Summers A.O."/>
            <person name="Wireman J."/>
            <person name="Williams L.E."/>
        </authorList>
    </citation>
    <scope>NUCLEOTIDE SEQUENCE</scope>
    <source>
        <strain evidence="1">KB1A-97</strain>
        <plasmid evidence="1">pKB1A97-67</plasmid>
    </source>
</reference>
<geneLocation type="plasmid" evidence="1">
    <name>pKB1A97-67</name>
</geneLocation>
<name>H2ES78_ALIFS</name>
<dbReference type="RefSeq" id="WP_014343659.1">
    <property type="nucleotide sequence ID" value="NC_016851.1"/>
</dbReference>
<organism evidence="1">
    <name type="scientific">Aliivibrio fischeri</name>
    <name type="common">Vibrio fischeri</name>
    <dbReference type="NCBI Taxonomy" id="668"/>
    <lineage>
        <taxon>Bacteria</taxon>
        <taxon>Pseudomonadati</taxon>
        <taxon>Pseudomonadota</taxon>
        <taxon>Gammaproteobacteria</taxon>
        <taxon>Vibrionales</taxon>
        <taxon>Vibrionaceae</taxon>
        <taxon>Aliivibrio</taxon>
    </lineage>
</organism>
<protein>
    <submittedName>
        <fullName evidence="1">Uncharacterized protein</fullName>
    </submittedName>
</protein>
<proteinExistence type="predicted"/>
<accession>H2ES78</accession>
<keyword evidence="1" id="KW-0614">Plasmid</keyword>
<dbReference type="AlphaFoldDB" id="H2ES78"/>
<dbReference type="EMBL" id="JQ031552">
    <property type="protein sequence ID" value="AEY78245.1"/>
    <property type="molecule type" value="Genomic_DNA"/>
</dbReference>
<sequence length="104" mass="12270">MNRKLRQQNRARSRRFFNSTMSKNDEVAPHHFILAPPEPGIYVSLINNHQIIVENVLQDALERYQVVIKPFDEGEQDWNTILSEMEWGALNHMYLYQLKSQEAA</sequence>
<evidence type="ECO:0000313" key="1">
    <source>
        <dbReference type="EMBL" id="AEY78245.1"/>
    </source>
</evidence>